<gene>
    <name evidence="2" type="ORF">GMBLW1_27450</name>
</gene>
<dbReference type="Proteomes" id="UP000464378">
    <property type="component" value="Chromosome"/>
</dbReference>
<evidence type="ECO:0000313" key="2">
    <source>
        <dbReference type="EMBL" id="VIP01215.1"/>
    </source>
</evidence>
<dbReference type="KEGG" id="tim:GMBLW1_27450"/>
<dbReference type="Gene3D" id="1.25.40.10">
    <property type="entry name" value="Tetratricopeptide repeat domain"/>
    <property type="match status" value="1"/>
</dbReference>
<dbReference type="RefSeq" id="WP_162656441.1">
    <property type="nucleotide sequence ID" value="NZ_LR593887.1"/>
</dbReference>
<dbReference type="EMBL" id="LR593887">
    <property type="protein sequence ID" value="VTR97856.1"/>
    <property type="molecule type" value="Genomic_DNA"/>
</dbReference>
<sequence length="673" mass="75990">MRRRRFIGGMLALALLGTIGWLMLGTRTVPEPPIVFAPEQLPPNFRDLGTQLDPVPESIVARIEAFRAALRQGTRHTDAGNAVDLPADAFWNPNRILREFNRYHPLDSLEPDVRESLRTTLQSEIRIINQELNTQVRPRSVPTFGIRWIDRDRYGVVFTRWSDERRATVSLPLAIWMIRLQDTWEITEIEYLSTGERLSLRAHLIWRELFHQPGASIARIERIQEESERDQLCQNLLHQGRFADCESLLLDLERTMLPAELRAIALHVRAQCRLARLELALAEADLDEADRHWPGNEAFQITRARLKLAQKQPTAAREILESALAQLGDDPMLVALRGQSLAAEQNWSRAEPELRRALDAAPQLPDALDALRACLNARNADRAELGTRLMTMPNPEIALPRLIETALEATDNASIAVYLNRFQTSQPESATGHAEALRVELRTRPAAEQAAAIQRTWDKLSKSSQIELLLALVPEWQRSPQLIAWFSAIPASAKPLAFDLLAQPLLDDAKRLRQLIDAERAAVPDDPIIDFYEGCLSRIDSDWSTALTHFRRYRDAKVSDPRLMSKQRVAAAQVVRCLAHQNNRPEAELALKELAERFPPLDPRMTLLIPAIFRDEPGIRTALDQLKARGIDPATYLSDIDLEHLEPLIRDPNGKLAPAAPPAESTPAPDRSK</sequence>
<feature type="compositionally biased region" description="Low complexity" evidence="1">
    <location>
        <begin position="662"/>
        <end position="673"/>
    </location>
</feature>
<dbReference type="InterPro" id="IPR011990">
    <property type="entry name" value="TPR-like_helical_dom_sf"/>
</dbReference>
<dbReference type="EMBL" id="LR586016">
    <property type="protein sequence ID" value="VIP01215.1"/>
    <property type="molecule type" value="Genomic_DNA"/>
</dbReference>
<dbReference type="InParanoid" id="A0A6C2YJD0"/>
<feature type="region of interest" description="Disordered" evidence="1">
    <location>
        <begin position="650"/>
        <end position="673"/>
    </location>
</feature>
<evidence type="ECO:0000313" key="3">
    <source>
        <dbReference type="Proteomes" id="UP000464378"/>
    </source>
</evidence>
<organism evidence="2">
    <name type="scientific">Tuwongella immobilis</name>
    <dbReference type="NCBI Taxonomy" id="692036"/>
    <lineage>
        <taxon>Bacteria</taxon>
        <taxon>Pseudomonadati</taxon>
        <taxon>Planctomycetota</taxon>
        <taxon>Planctomycetia</taxon>
        <taxon>Gemmatales</taxon>
        <taxon>Gemmataceae</taxon>
        <taxon>Tuwongella</taxon>
    </lineage>
</organism>
<reference evidence="2" key="1">
    <citation type="submission" date="2019-04" db="EMBL/GenBank/DDBJ databases">
        <authorList>
            <consortium name="Science for Life Laboratories"/>
        </authorList>
    </citation>
    <scope>NUCLEOTIDE SEQUENCE</scope>
    <source>
        <strain evidence="2">MBLW1</strain>
    </source>
</reference>
<keyword evidence="3" id="KW-1185">Reference proteome</keyword>
<proteinExistence type="predicted"/>
<accession>A0A6C2YJD0</accession>
<name>A0A6C2YJD0_9BACT</name>
<dbReference type="AlphaFoldDB" id="A0A6C2YJD0"/>
<evidence type="ECO:0000256" key="1">
    <source>
        <dbReference type="SAM" id="MobiDB-lite"/>
    </source>
</evidence>
<dbReference type="SUPFAM" id="SSF48452">
    <property type="entry name" value="TPR-like"/>
    <property type="match status" value="1"/>
</dbReference>
<protein>
    <submittedName>
        <fullName evidence="2">Sporulation domain-containing protein</fullName>
    </submittedName>
</protein>